<evidence type="ECO:0000313" key="5">
    <source>
        <dbReference type="EMBL" id="KAJ8900966.1"/>
    </source>
</evidence>
<evidence type="ECO:0000256" key="2">
    <source>
        <dbReference type="ARBA" id="ARBA00007331"/>
    </source>
</evidence>
<feature type="region of interest" description="Disordered" evidence="4">
    <location>
        <begin position="234"/>
        <end position="267"/>
    </location>
</feature>
<gene>
    <name evidence="5" type="ORF">NDN08_000263</name>
</gene>
<dbReference type="AlphaFoldDB" id="A0AAV8UEU1"/>
<organism evidence="5 6">
    <name type="scientific">Rhodosorus marinus</name>
    <dbReference type="NCBI Taxonomy" id="101924"/>
    <lineage>
        <taxon>Eukaryota</taxon>
        <taxon>Rhodophyta</taxon>
        <taxon>Stylonematophyceae</taxon>
        <taxon>Stylonematales</taxon>
        <taxon>Stylonemataceae</taxon>
        <taxon>Rhodosorus</taxon>
    </lineage>
</organism>
<dbReference type="GO" id="GO:0003723">
    <property type="term" value="F:RNA binding"/>
    <property type="evidence" value="ECO:0007669"/>
    <property type="project" value="TreeGrafter"/>
</dbReference>
<keyword evidence="3" id="KW-0819">tRNA processing</keyword>
<evidence type="ECO:0000313" key="6">
    <source>
        <dbReference type="Proteomes" id="UP001157974"/>
    </source>
</evidence>
<sequence length="267" mass="29766">MYHDLNIDFELFKDKKTRSELLETVSKFGYEAIAVNETIDGRVDSGLEPSIRGSLRSEESAGEDKALRLRGIRILSRVTVKLGNAQRVDFLRAAEPALRKFDVVAVCPTSERQLKLCMELDFINIVAFENSARIPFNIKPQLIASLEAQGMLVEVVYAPAIRDASMRRLVVVNGSSISRITGSKTLLISSGARHVLELRPARDVINLVHVLFKITEARAKSAINTAPQRILNKIEASNPSIRRSTAKQTASRERSQESSNRKRKLPS</sequence>
<comment type="caution">
    <text evidence="5">The sequence shown here is derived from an EMBL/GenBank/DDBJ whole genome shotgun (WGS) entry which is preliminary data.</text>
</comment>
<keyword evidence="6" id="KW-1185">Reference proteome</keyword>
<reference evidence="5 6" key="1">
    <citation type="journal article" date="2023" name="Nat. Commun.">
        <title>Origin of minicircular mitochondrial genomes in red algae.</title>
        <authorList>
            <person name="Lee Y."/>
            <person name="Cho C.H."/>
            <person name="Lee Y.M."/>
            <person name="Park S.I."/>
            <person name="Yang J.H."/>
            <person name="West J.A."/>
            <person name="Bhattacharya D."/>
            <person name="Yoon H.S."/>
        </authorList>
    </citation>
    <scope>NUCLEOTIDE SEQUENCE [LARGE SCALE GENOMIC DNA]</scope>
    <source>
        <strain evidence="5 6">CCMP1338</strain>
        <tissue evidence="5">Whole cell</tissue>
    </source>
</reference>
<dbReference type="Proteomes" id="UP001157974">
    <property type="component" value="Unassembled WGS sequence"/>
</dbReference>
<dbReference type="SUPFAM" id="SSF89550">
    <property type="entry name" value="PHP domain-like"/>
    <property type="match status" value="1"/>
</dbReference>
<dbReference type="EMBL" id="JAMWBK010000013">
    <property type="protein sequence ID" value="KAJ8900966.1"/>
    <property type="molecule type" value="Genomic_DNA"/>
</dbReference>
<protein>
    <submittedName>
        <fullName evidence="5">Uncharacterized protein</fullName>
    </submittedName>
</protein>
<proteinExistence type="inferred from homology"/>
<evidence type="ECO:0000256" key="3">
    <source>
        <dbReference type="ARBA" id="ARBA00022694"/>
    </source>
</evidence>
<dbReference type="Gene3D" id="3.20.20.140">
    <property type="entry name" value="Metal-dependent hydrolases"/>
    <property type="match status" value="1"/>
</dbReference>
<name>A0AAV8UEU1_9RHOD</name>
<dbReference type="GO" id="GO:0005655">
    <property type="term" value="C:nucleolar ribonuclease P complex"/>
    <property type="evidence" value="ECO:0007669"/>
    <property type="project" value="TreeGrafter"/>
</dbReference>
<comment type="subcellular location">
    <subcellularLocation>
        <location evidence="1">Nucleus</location>
    </subcellularLocation>
</comment>
<evidence type="ECO:0000256" key="1">
    <source>
        <dbReference type="ARBA" id="ARBA00004123"/>
    </source>
</evidence>
<feature type="compositionally biased region" description="Polar residues" evidence="4">
    <location>
        <begin position="235"/>
        <end position="249"/>
    </location>
</feature>
<comment type="similarity">
    <text evidence="2">Belongs to the eukaryotic/archaeal RNase P protein component 3 family.</text>
</comment>
<dbReference type="InterPro" id="IPR002738">
    <property type="entry name" value="RNase_P_p30"/>
</dbReference>
<accession>A0AAV8UEU1</accession>
<dbReference type="PANTHER" id="PTHR13031:SF0">
    <property type="entry name" value="RIBONUCLEASE P PROTEIN SUBUNIT P30"/>
    <property type="match status" value="1"/>
</dbReference>
<dbReference type="GO" id="GO:0008033">
    <property type="term" value="P:tRNA processing"/>
    <property type="evidence" value="ECO:0007669"/>
    <property type="project" value="UniProtKB-KW"/>
</dbReference>
<dbReference type="PANTHER" id="PTHR13031">
    <property type="entry name" value="RIBONUCLEASE P SUBUNIT P30"/>
    <property type="match status" value="1"/>
</dbReference>
<feature type="compositionally biased region" description="Basic and acidic residues" evidence="4">
    <location>
        <begin position="250"/>
        <end position="260"/>
    </location>
</feature>
<evidence type="ECO:0000256" key="4">
    <source>
        <dbReference type="SAM" id="MobiDB-lite"/>
    </source>
</evidence>
<dbReference type="InterPro" id="IPR016195">
    <property type="entry name" value="Pol/histidinol_Pase-like"/>
</dbReference>
<dbReference type="Pfam" id="PF01876">
    <property type="entry name" value="RNase_P_p30"/>
    <property type="match status" value="1"/>
</dbReference>